<protein>
    <submittedName>
        <fullName evidence="1">Uncharacterized protein</fullName>
    </submittedName>
</protein>
<reference evidence="1 2" key="1">
    <citation type="submission" date="2020-04" db="EMBL/GenBank/DDBJ databases">
        <authorList>
            <person name="De Canck E."/>
        </authorList>
    </citation>
    <scope>NUCLEOTIDE SEQUENCE [LARGE SCALE GENOMIC DNA]</scope>
    <source>
        <strain evidence="1 2">LMG 28138</strain>
    </source>
</reference>
<dbReference type="RefSeq" id="WP_175103702.1">
    <property type="nucleotide sequence ID" value="NZ_CADIKM010000004.1"/>
</dbReference>
<accession>A0A6S7AXL0</accession>
<keyword evidence="2" id="KW-1185">Reference proteome</keyword>
<dbReference type="EMBL" id="CADIKM010000004">
    <property type="protein sequence ID" value="CAB3781238.1"/>
    <property type="molecule type" value="Genomic_DNA"/>
</dbReference>
<name>A0A6S7AXL0_9BURK</name>
<dbReference type="AlphaFoldDB" id="A0A6S7AXL0"/>
<sequence>MTGTYEYHGYTLVVAVESDLSWRQAGGTAARVGYVAIVRIFSGVNAMAVFSPLRFGEAGGHPFATEADALIGGYSAARRIVDDLFNQEGEYCSSASLRALG</sequence>
<dbReference type="Proteomes" id="UP000494115">
    <property type="component" value="Unassembled WGS sequence"/>
</dbReference>
<evidence type="ECO:0000313" key="1">
    <source>
        <dbReference type="EMBL" id="CAB3781238.1"/>
    </source>
</evidence>
<gene>
    <name evidence="1" type="ORF">LMG28138_01151</name>
</gene>
<proteinExistence type="predicted"/>
<evidence type="ECO:0000313" key="2">
    <source>
        <dbReference type="Proteomes" id="UP000494115"/>
    </source>
</evidence>
<organism evidence="1 2">
    <name type="scientific">Pararobbsia alpina</name>
    <dbReference type="NCBI Taxonomy" id="621374"/>
    <lineage>
        <taxon>Bacteria</taxon>
        <taxon>Pseudomonadati</taxon>
        <taxon>Pseudomonadota</taxon>
        <taxon>Betaproteobacteria</taxon>
        <taxon>Burkholderiales</taxon>
        <taxon>Burkholderiaceae</taxon>
        <taxon>Pararobbsia</taxon>
    </lineage>
</organism>